<organism evidence="7 8">
    <name type="scientific">Furculomyces boomerangus</name>
    <dbReference type="NCBI Taxonomy" id="61424"/>
    <lineage>
        <taxon>Eukaryota</taxon>
        <taxon>Fungi</taxon>
        <taxon>Fungi incertae sedis</taxon>
        <taxon>Zoopagomycota</taxon>
        <taxon>Kickxellomycotina</taxon>
        <taxon>Harpellomycetes</taxon>
        <taxon>Harpellales</taxon>
        <taxon>Harpellaceae</taxon>
        <taxon>Furculomyces</taxon>
    </lineage>
</organism>
<evidence type="ECO:0000256" key="2">
    <source>
        <dbReference type="ARBA" id="ARBA00023157"/>
    </source>
</evidence>
<dbReference type="SMART" id="SM00020">
    <property type="entry name" value="Tryp_SPc"/>
    <property type="match status" value="1"/>
</dbReference>
<dbReference type="InterPro" id="IPR043504">
    <property type="entry name" value="Peptidase_S1_PA_chymotrypsin"/>
</dbReference>
<dbReference type="Gene3D" id="2.40.10.10">
    <property type="entry name" value="Trypsin-like serine proteases"/>
    <property type="match status" value="1"/>
</dbReference>
<protein>
    <recommendedName>
        <fullName evidence="6">Peptidase S1 domain-containing protein</fullName>
    </recommendedName>
</protein>
<dbReference type="GO" id="GO:0004252">
    <property type="term" value="F:serine-type endopeptidase activity"/>
    <property type="evidence" value="ECO:0007669"/>
    <property type="project" value="InterPro"/>
</dbReference>
<reference evidence="7 8" key="1">
    <citation type="journal article" date="2018" name="MBio">
        <title>Comparative Genomics Reveals the Core Gene Toolbox for the Fungus-Insect Symbiosis.</title>
        <authorList>
            <person name="Wang Y."/>
            <person name="Stata M."/>
            <person name="Wang W."/>
            <person name="Stajich J.E."/>
            <person name="White M.M."/>
            <person name="Moncalvo J.M."/>
        </authorList>
    </citation>
    <scope>NUCLEOTIDE SEQUENCE [LARGE SCALE GENOMIC DNA]</scope>
    <source>
        <strain evidence="7 8">AUS-77-4</strain>
    </source>
</reference>
<keyword evidence="3" id="KW-0645">Protease</keyword>
<feature type="domain" description="Peptidase S1" evidence="6">
    <location>
        <begin position="43"/>
        <end position="286"/>
    </location>
</feature>
<dbReference type="CDD" id="cd00190">
    <property type="entry name" value="Tryp_SPc"/>
    <property type="match status" value="1"/>
</dbReference>
<dbReference type="InterPro" id="IPR009003">
    <property type="entry name" value="Peptidase_S1_PA"/>
</dbReference>
<dbReference type="InterPro" id="IPR050430">
    <property type="entry name" value="Peptidase_S1"/>
</dbReference>
<sequence length="371" mass="40661">MKITFTLVLAQLLSLLSTVVSAGSQEHYILPKLKRETNPSQRISNGVPAFFKNFSSTVIVYAKRDSLSGLSCGGTLLSPNVVVTAAHCIYAGTKKELPVSSLYVGAGSERFLNGESDIYAVKTVNVHPEFDKKSLDNDLAIITLHKNITNQNVTYAKIFNKEVNEDMSVEAAGWGFSSKDSKKFSETLMSVDLHISSSTNCKILNKMWNGNKRSVCTSNINGKDTCYGDSGGPLLYTGDIRRPVIGVVSFGNAPGKDARPECGLDGGVAYYTNLNYYIPWIKSISKVFSKDMLFFNEKGDFQQENDVSEESSSQNLSSSPTESSSEKSNPTNIRMSSVDNSAFILKLSSKKLFCGMMLIFSTSINNLFINY</sequence>
<dbReference type="OrthoDB" id="6380398at2759"/>
<keyword evidence="5" id="KW-0732">Signal</keyword>
<dbReference type="InterPro" id="IPR033116">
    <property type="entry name" value="TRYPSIN_SER"/>
</dbReference>
<dbReference type="PANTHER" id="PTHR24276">
    <property type="entry name" value="POLYSERASE-RELATED"/>
    <property type="match status" value="1"/>
</dbReference>
<feature type="region of interest" description="Disordered" evidence="4">
    <location>
        <begin position="304"/>
        <end position="333"/>
    </location>
</feature>
<dbReference type="InterPro" id="IPR001314">
    <property type="entry name" value="Peptidase_S1A"/>
</dbReference>
<comment type="similarity">
    <text evidence="1">Belongs to the peptidase S1 family.</text>
</comment>
<keyword evidence="8" id="KW-1185">Reference proteome</keyword>
<accession>A0A2T9XY04</accession>
<dbReference type="PROSITE" id="PS00135">
    <property type="entry name" value="TRYPSIN_SER"/>
    <property type="match status" value="1"/>
</dbReference>
<dbReference type="SUPFAM" id="SSF50494">
    <property type="entry name" value="Trypsin-like serine proteases"/>
    <property type="match status" value="1"/>
</dbReference>
<evidence type="ECO:0000313" key="7">
    <source>
        <dbReference type="EMBL" id="PVU84971.1"/>
    </source>
</evidence>
<dbReference type="PANTHER" id="PTHR24276:SF91">
    <property type="entry name" value="AT26814P-RELATED"/>
    <property type="match status" value="1"/>
</dbReference>
<gene>
    <name evidence="7" type="ORF">BB559_007277</name>
</gene>
<feature type="compositionally biased region" description="Low complexity" evidence="4">
    <location>
        <begin position="310"/>
        <end position="328"/>
    </location>
</feature>
<dbReference type="GO" id="GO:0006508">
    <property type="term" value="P:proteolysis"/>
    <property type="evidence" value="ECO:0007669"/>
    <property type="project" value="UniProtKB-KW"/>
</dbReference>
<dbReference type="PROSITE" id="PS00134">
    <property type="entry name" value="TRYPSIN_HIS"/>
    <property type="match status" value="1"/>
</dbReference>
<dbReference type="PRINTS" id="PR00722">
    <property type="entry name" value="CHYMOTRYPSIN"/>
</dbReference>
<evidence type="ECO:0000256" key="1">
    <source>
        <dbReference type="ARBA" id="ARBA00007664"/>
    </source>
</evidence>
<dbReference type="EMBL" id="MBFT01001187">
    <property type="protein sequence ID" value="PVU84971.1"/>
    <property type="molecule type" value="Genomic_DNA"/>
</dbReference>
<evidence type="ECO:0000313" key="8">
    <source>
        <dbReference type="Proteomes" id="UP000245699"/>
    </source>
</evidence>
<evidence type="ECO:0000256" key="5">
    <source>
        <dbReference type="SAM" id="SignalP"/>
    </source>
</evidence>
<dbReference type="AlphaFoldDB" id="A0A2T9XY04"/>
<dbReference type="FunFam" id="2.40.10.10:FF:000068">
    <property type="entry name" value="transmembrane protease serine 2"/>
    <property type="match status" value="1"/>
</dbReference>
<dbReference type="InterPro" id="IPR018114">
    <property type="entry name" value="TRYPSIN_HIS"/>
</dbReference>
<feature type="chain" id="PRO_5015755332" description="Peptidase S1 domain-containing protein" evidence="5">
    <location>
        <begin position="23"/>
        <end position="371"/>
    </location>
</feature>
<feature type="signal peptide" evidence="5">
    <location>
        <begin position="1"/>
        <end position="22"/>
    </location>
</feature>
<evidence type="ECO:0000256" key="4">
    <source>
        <dbReference type="SAM" id="MobiDB-lite"/>
    </source>
</evidence>
<dbReference type="STRING" id="61424.A0A2T9XY04"/>
<name>A0A2T9XY04_9FUNG</name>
<dbReference type="Pfam" id="PF00089">
    <property type="entry name" value="Trypsin"/>
    <property type="match status" value="1"/>
</dbReference>
<dbReference type="InterPro" id="IPR001254">
    <property type="entry name" value="Trypsin_dom"/>
</dbReference>
<dbReference type="Proteomes" id="UP000245699">
    <property type="component" value="Unassembled WGS sequence"/>
</dbReference>
<keyword evidence="3" id="KW-0378">Hydrolase</keyword>
<comment type="caution">
    <text evidence="7">The sequence shown here is derived from an EMBL/GenBank/DDBJ whole genome shotgun (WGS) entry which is preliminary data.</text>
</comment>
<proteinExistence type="inferred from homology"/>
<keyword evidence="3" id="KW-0720">Serine protease</keyword>
<evidence type="ECO:0000259" key="6">
    <source>
        <dbReference type="PROSITE" id="PS50240"/>
    </source>
</evidence>
<dbReference type="PROSITE" id="PS50240">
    <property type="entry name" value="TRYPSIN_DOM"/>
    <property type="match status" value="1"/>
</dbReference>
<evidence type="ECO:0000256" key="3">
    <source>
        <dbReference type="RuleBase" id="RU363034"/>
    </source>
</evidence>
<keyword evidence="2" id="KW-1015">Disulfide bond</keyword>